<accession>A0A821C2A9</accession>
<name>A0A821C2A9_9BILA</name>
<keyword evidence="2" id="KW-1185">Reference proteome</keyword>
<evidence type="ECO:0000313" key="1">
    <source>
        <dbReference type="EMBL" id="CAF4600625.1"/>
    </source>
</evidence>
<comment type="caution">
    <text evidence="1">The sequence shown here is derived from an EMBL/GenBank/DDBJ whole genome shotgun (WGS) entry which is preliminary data.</text>
</comment>
<gene>
    <name evidence="1" type="ORF">UJA718_LOCUS31236</name>
</gene>
<evidence type="ECO:0000313" key="2">
    <source>
        <dbReference type="Proteomes" id="UP000663873"/>
    </source>
</evidence>
<dbReference type="AlphaFoldDB" id="A0A821C2A9"/>
<reference evidence="1" key="1">
    <citation type="submission" date="2021-02" db="EMBL/GenBank/DDBJ databases">
        <authorList>
            <person name="Nowell W R."/>
        </authorList>
    </citation>
    <scope>NUCLEOTIDE SEQUENCE</scope>
</reference>
<dbReference type="Proteomes" id="UP000663873">
    <property type="component" value="Unassembled WGS sequence"/>
</dbReference>
<sequence>MNRSCVQLRDLPGKLLIFIFKQINNVEVLYSLFGVNERKFLSIFSPDIIFHRFCVEILPAIREKIQWHDFDSSSMKQILCAADYPNSLGLGLFNIEEETIRSLFIGKNISRSNYNTNVNISMVCGRQRTDDGFK</sequence>
<dbReference type="EMBL" id="CAJOBP010022012">
    <property type="protein sequence ID" value="CAF4600625.1"/>
    <property type="molecule type" value="Genomic_DNA"/>
</dbReference>
<proteinExistence type="predicted"/>
<evidence type="ECO:0008006" key="3">
    <source>
        <dbReference type="Google" id="ProtNLM"/>
    </source>
</evidence>
<organism evidence="1 2">
    <name type="scientific">Rotaria socialis</name>
    <dbReference type="NCBI Taxonomy" id="392032"/>
    <lineage>
        <taxon>Eukaryota</taxon>
        <taxon>Metazoa</taxon>
        <taxon>Spiralia</taxon>
        <taxon>Gnathifera</taxon>
        <taxon>Rotifera</taxon>
        <taxon>Eurotatoria</taxon>
        <taxon>Bdelloidea</taxon>
        <taxon>Philodinida</taxon>
        <taxon>Philodinidae</taxon>
        <taxon>Rotaria</taxon>
    </lineage>
</organism>
<protein>
    <recommendedName>
        <fullName evidence="3">F-box domain-containing protein</fullName>
    </recommendedName>
</protein>